<evidence type="ECO:0000313" key="1">
    <source>
        <dbReference type="EMBL" id="CAF0689793.1"/>
    </source>
</evidence>
<proteinExistence type="predicted"/>
<accession>A0A8J2BMG5</accession>
<sequence>MSIQESTCATGVILPTLDRLGRLKRNDSLFGWARSAFVPDPEPARFFGLWIQAVSFCRSKRPLATETTAHSN</sequence>
<evidence type="ECO:0000313" key="2">
    <source>
        <dbReference type="Proteomes" id="UP000663859"/>
    </source>
</evidence>
<dbReference type="Proteomes" id="UP000663859">
    <property type="component" value="Unassembled WGS sequence"/>
</dbReference>
<keyword evidence="2" id="KW-1185">Reference proteome</keyword>
<comment type="caution">
    <text evidence="1">The sequence shown here is derived from an EMBL/GenBank/DDBJ whole genome shotgun (WGS) entry which is preliminary data.</text>
</comment>
<reference evidence="1" key="1">
    <citation type="submission" date="2021-02" db="EMBL/GenBank/DDBJ databases">
        <authorList>
            <person name="Cremers G."/>
            <person name="Picone N."/>
        </authorList>
    </citation>
    <scope>NUCLEOTIDE SEQUENCE</scope>
    <source>
        <strain evidence="1">PQ17</strain>
    </source>
</reference>
<name>A0A8J2BMG5_9BACT</name>
<dbReference type="EMBL" id="CAJNOB010000001">
    <property type="protein sequence ID" value="CAF0689793.1"/>
    <property type="molecule type" value="Genomic_DNA"/>
</dbReference>
<gene>
    <name evidence="1" type="ORF">MPNT_10370</name>
</gene>
<protein>
    <submittedName>
        <fullName evidence="1">Uncharacterized protein</fullName>
    </submittedName>
</protein>
<organism evidence="1 2">
    <name type="scientific">Candidatus Methylacidithermus pantelleriae</name>
    <dbReference type="NCBI Taxonomy" id="2744239"/>
    <lineage>
        <taxon>Bacteria</taxon>
        <taxon>Pseudomonadati</taxon>
        <taxon>Verrucomicrobiota</taxon>
        <taxon>Methylacidiphilae</taxon>
        <taxon>Methylacidiphilales</taxon>
        <taxon>Methylacidiphilaceae</taxon>
        <taxon>Candidatus Methylacidithermus</taxon>
    </lineage>
</organism>
<dbReference type="AlphaFoldDB" id="A0A8J2BMG5"/>